<evidence type="ECO:0000313" key="3">
    <source>
        <dbReference type="EMBL" id="QOW22950.1"/>
    </source>
</evidence>
<accession>A0A7S6UMF5</accession>
<dbReference type="PANTHER" id="PTHR33055:SF13">
    <property type="entry name" value="TRANSPOSASE"/>
    <property type="match status" value="1"/>
</dbReference>
<protein>
    <submittedName>
        <fullName evidence="3">IS110 family transposase</fullName>
    </submittedName>
</protein>
<dbReference type="Pfam" id="PF01548">
    <property type="entry name" value="DEDD_Tnp_IS110"/>
    <property type="match status" value="1"/>
</dbReference>
<dbReference type="PANTHER" id="PTHR33055">
    <property type="entry name" value="TRANSPOSASE FOR INSERTION SEQUENCE ELEMENT IS1111A"/>
    <property type="match status" value="1"/>
</dbReference>
<evidence type="ECO:0000259" key="2">
    <source>
        <dbReference type="Pfam" id="PF02371"/>
    </source>
</evidence>
<dbReference type="EMBL" id="CP063657">
    <property type="protein sequence ID" value="QOW22950.1"/>
    <property type="molecule type" value="Genomic_DNA"/>
</dbReference>
<dbReference type="Proteomes" id="UP000593932">
    <property type="component" value="Chromosome"/>
</dbReference>
<name>A0A7S6UMF5_9GAMM</name>
<gene>
    <name evidence="3" type="ORF">INQ42_05165</name>
</gene>
<dbReference type="NCBIfam" id="NF033542">
    <property type="entry name" value="transpos_IS110"/>
    <property type="match status" value="1"/>
</dbReference>
<evidence type="ECO:0000313" key="4">
    <source>
        <dbReference type="Proteomes" id="UP000593932"/>
    </source>
</evidence>
<sequence length="319" mass="35080">MLSTRQLYRRIDMTAVGIDVGKASLDLAVNGQAAVTRYPNTRAGITKAVKRLRTLKATRIVVEATGGYEEALLEACCDGGLWIARVNPRQARDFARATGELAKTDAIDARLLALMADLFADRLRCHVALPLWQRELRSWLRRRSQVVMTLQAQKQQSAMAPSEVRKLVAGTIAALVREQAAIDAAIRTLVKEHATPAVQSSKGLGPVFQATVLALLPELGHLDRRQIAKLVGVAPMNRDSGQGSGKRRIRGGRSSVRVALYMATLAAVRWDPMMKAHYLQLRERGKLGKIALVACMRKLLGIVNARRRDELRAEGHAMV</sequence>
<organism evidence="3 4">
    <name type="scientific">Novilysobacter avium</name>
    <dbReference type="NCBI Taxonomy" id="2781023"/>
    <lineage>
        <taxon>Bacteria</taxon>
        <taxon>Pseudomonadati</taxon>
        <taxon>Pseudomonadota</taxon>
        <taxon>Gammaproteobacteria</taxon>
        <taxon>Lysobacterales</taxon>
        <taxon>Lysobacteraceae</taxon>
        <taxon>Novilysobacter</taxon>
    </lineage>
</organism>
<proteinExistence type="predicted"/>
<keyword evidence="4" id="KW-1185">Reference proteome</keyword>
<dbReference type="InterPro" id="IPR002525">
    <property type="entry name" value="Transp_IS110-like_N"/>
</dbReference>
<dbReference type="InterPro" id="IPR003346">
    <property type="entry name" value="Transposase_20"/>
</dbReference>
<evidence type="ECO:0000259" key="1">
    <source>
        <dbReference type="Pfam" id="PF01548"/>
    </source>
</evidence>
<feature type="domain" description="Transposase IS110-like N-terminal" evidence="1">
    <location>
        <begin position="16"/>
        <end position="156"/>
    </location>
</feature>
<dbReference type="RefSeq" id="WP_194035429.1">
    <property type="nucleotide sequence ID" value="NZ_CP063657.1"/>
</dbReference>
<reference evidence="3 4" key="1">
    <citation type="submission" date="2020-10" db="EMBL/GenBank/DDBJ databases">
        <title>complete genome sequencing of Lysobacter sp. H23M41.</title>
        <authorList>
            <person name="Bae J.-W."/>
            <person name="Lee S.-Y."/>
        </authorList>
    </citation>
    <scope>NUCLEOTIDE SEQUENCE [LARGE SCALE GENOMIC DNA]</scope>
    <source>
        <strain evidence="3 4">H23M41</strain>
    </source>
</reference>
<dbReference type="InterPro" id="IPR047650">
    <property type="entry name" value="Transpos_IS110"/>
</dbReference>
<dbReference type="Pfam" id="PF02371">
    <property type="entry name" value="Transposase_20"/>
    <property type="match status" value="1"/>
</dbReference>
<feature type="domain" description="Transposase IS116/IS110/IS902 C-terminal" evidence="2">
    <location>
        <begin position="198"/>
        <end position="278"/>
    </location>
</feature>